<reference evidence="2" key="1">
    <citation type="journal article" date="2019" name="Int. J. Syst. Evol. Microbiol.">
        <title>The Global Catalogue of Microorganisms (GCM) 10K type strain sequencing project: providing services to taxonomists for standard genome sequencing and annotation.</title>
        <authorList>
            <consortium name="The Broad Institute Genomics Platform"/>
            <consortium name="The Broad Institute Genome Sequencing Center for Infectious Disease"/>
            <person name="Wu L."/>
            <person name="Ma J."/>
        </authorList>
    </citation>
    <scope>NUCLEOTIDE SEQUENCE [LARGE SCALE GENOMIC DNA]</scope>
    <source>
        <strain evidence="2">JCM 9651</strain>
    </source>
</reference>
<organism evidence="1 2">
    <name type="scientific">Streptomyces sannanensis</name>
    <dbReference type="NCBI Taxonomy" id="285536"/>
    <lineage>
        <taxon>Bacteria</taxon>
        <taxon>Bacillati</taxon>
        <taxon>Actinomycetota</taxon>
        <taxon>Actinomycetes</taxon>
        <taxon>Kitasatosporales</taxon>
        <taxon>Streptomycetaceae</taxon>
        <taxon>Streptomyces</taxon>
    </lineage>
</organism>
<gene>
    <name evidence="1" type="ORF">GCM10020367_22850</name>
</gene>
<dbReference type="Proteomes" id="UP001499990">
    <property type="component" value="Unassembled WGS sequence"/>
</dbReference>
<proteinExistence type="predicted"/>
<keyword evidence="2" id="KW-1185">Reference proteome</keyword>
<comment type="caution">
    <text evidence="1">The sequence shown here is derived from an EMBL/GenBank/DDBJ whole genome shotgun (WGS) entry which is preliminary data.</text>
</comment>
<dbReference type="RefSeq" id="WP_345036205.1">
    <property type="nucleotide sequence ID" value="NZ_BAAAYL010000001.1"/>
</dbReference>
<sequence length="300" mass="33083">MDTDFDELLSALHHPVGPVTSEPVCARPGHGAGHACLELPDGLDLEAFADAVSGRFGSARRLDPATATARTGLPLVEPFGDRLAGMRVWAYARRWIGCGTVRTDEGGIRPVVLVAERADPAADPLPADADWVDRVVAVTGWDPARARTVDWEAVETRLGTALPSDYKRLAELFGRGGFDGYLSMIVPGGRSEDLVQHTEWLAHFAATRGNGLWEPYKLFPARGGLLEWANTEHETQFYWLTEGRDPDLWPIITMEDDRATTRFDCSTAELIFRMLTESNQPFSMAGYSGTHWFMGYGDDE</sequence>
<protein>
    <submittedName>
        <fullName evidence="1">SMI1/KNR4 family protein</fullName>
    </submittedName>
</protein>
<evidence type="ECO:0000313" key="1">
    <source>
        <dbReference type="EMBL" id="GAA3371585.1"/>
    </source>
</evidence>
<accession>A0ABP6S9L6</accession>
<dbReference type="SUPFAM" id="SSF160631">
    <property type="entry name" value="SMI1/KNR4-like"/>
    <property type="match status" value="1"/>
</dbReference>
<dbReference type="InterPro" id="IPR037883">
    <property type="entry name" value="Knr4/Smi1-like_sf"/>
</dbReference>
<name>A0ABP6S9L6_9ACTN</name>
<dbReference type="EMBL" id="BAAAYL010000001">
    <property type="protein sequence ID" value="GAA3371585.1"/>
    <property type="molecule type" value="Genomic_DNA"/>
</dbReference>
<evidence type="ECO:0000313" key="2">
    <source>
        <dbReference type="Proteomes" id="UP001499990"/>
    </source>
</evidence>